<evidence type="ECO:0000313" key="1">
    <source>
        <dbReference type="EMBL" id="RBQ24316.1"/>
    </source>
</evidence>
<name>A0A366MDI3_9EURY</name>
<dbReference type="AlphaFoldDB" id="A0A366MDI3"/>
<protein>
    <submittedName>
        <fullName evidence="1">Uncharacterized protein</fullName>
    </submittedName>
</protein>
<dbReference type="EMBL" id="NIZT01000005">
    <property type="protein sequence ID" value="RBQ24316.1"/>
    <property type="molecule type" value="Genomic_DNA"/>
</dbReference>
<dbReference type="Proteomes" id="UP000253099">
    <property type="component" value="Unassembled WGS sequence"/>
</dbReference>
<keyword evidence="2" id="KW-1185">Reference proteome</keyword>
<organism evidence="1 2">
    <name type="scientific">Candidatus Methanobinarius endosymbioticus</name>
    <dbReference type="NCBI Taxonomy" id="2006182"/>
    <lineage>
        <taxon>Archaea</taxon>
        <taxon>Methanobacteriati</taxon>
        <taxon>Methanobacteriota</taxon>
        <taxon>Methanomada group</taxon>
        <taxon>Methanobacteria</taxon>
        <taxon>Methanobacteriales</taxon>
        <taxon>Methanobacteriaceae</taxon>
        <taxon>Candidatus Methanobinarius</taxon>
    </lineage>
</organism>
<reference evidence="1 2" key="1">
    <citation type="submission" date="2018-06" db="EMBL/GenBank/DDBJ databases">
        <title>Genomic insight into two independent archaeal endosymbiosis events.</title>
        <authorList>
            <person name="Lind A.E."/>
            <person name="Lewis W.H."/>
            <person name="Spang A."/>
            <person name="Guy L."/>
            <person name="Embley M.T."/>
            <person name="Ettema T.J.G."/>
        </authorList>
    </citation>
    <scope>NUCLEOTIDE SEQUENCE [LARGE SCALE GENOMIC DNA]</scope>
    <source>
        <strain evidence="1">NOE</strain>
    </source>
</reference>
<evidence type="ECO:0000313" key="2">
    <source>
        <dbReference type="Proteomes" id="UP000253099"/>
    </source>
</evidence>
<accession>A0A366MDI3</accession>
<proteinExistence type="predicted"/>
<comment type="caution">
    <text evidence="1">The sequence shown here is derived from an EMBL/GenBank/DDBJ whole genome shotgun (WGS) entry which is preliminary data.</text>
</comment>
<gene>
    <name evidence="1" type="ORF">ALNOE001_02300</name>
</gene>
<sequence>MVFDEFGEKFHRKNADFSSKFHNKIPCWKKGYIGAKHF</sequence>